<dbReference type="OrthoDB" id="336415at2"/>
<dbReference type="CDD" id="cd04301">
    <property type="entry name" value="NAT_SF"/>
    <property type="match status" value="1"/>
</dbReference>
<evidence type="ECO:0000313" key="2">
    <source>
        <dbReference type="EMBL" id="PSH55788.1"/>
    </source>
</evidence>
<reference evidence="3" key="1">
    <citation type="submission" date="2017-11" db="EMBL/GenBank/DDBJ databases">
        <authorList>
            <person name="Kuznetsova I."/>
            <person name="Sazanova A."/>
            <person name="Chirak E."/>
            <person name="Safronova V."/>
            <person name="Willems A."/>
        </authorList>
    </citation>
    <scope>NUCLEOTIDE SEQUENCE [LARGE SCALE GENOMIC DNA]</scope>
    <source>
        <strain evidence="3">PEPV15</strain>
    </source>
</reference>
<dbReference type="GO" id="GO:0016747">
    <property type="term" value="F:acyltransferase activity, transferring groups other than amino-acyl groups"/>
    <property type="evidence" value="ECO:0007669"/>
    <property type="project" value="InterPro"/>
</dbReference>
<proteinExistence type="predicted"/>
<dbReference type="Proteomes" id="UP000241158">
    <property type="component" value="Unassembled WGS sequence"/>
</dbReference>
<dbReference type="Gene3D" id="3.40.630.30">
    <property type="match status" value="1"/>
</dbReference>
<dbReference type="InterPro" id="IPR000182">
    <property type="entry name" value="GNAT_dom"/>
</dbReference>
<dbReference type="AlphaFoldDB" id="A0A2P7ANK3"/>
<dbReference type="RefSeq" id="WP_106718199.1">
    <property type="nucleotide sequence ID" value="NZ_JACHXT010000001.1"/>
</dbReference>
<dbReference type="Pfam" id="PF00583">
    <property type="entry name" value="Acetyltransf_1"/>
    <property type="match status" value="1"/>
</dbReference>
<comment type="caution">
    <text evidence="2">The sequence shown here is derived from an EMBL/GenBank/DDBJ whole genome shotgun (WGS) entry which is preliminary data.</text>
</comment>
<keyword evidence="2" id="KW-0808">Transferase</keyword>
<gene>
    <name evidence="2" type="ORF">CU100_19145</name>
</gene>
<dbReference type="InterPro" id="IPR016181">
    <property type="entry name" value="Acyl_CoA_acyltransferase"/>
</dbReference>
<name>A0A2P7ANK3_9HYPH</name>
<sequence>MAHAPDPSIRILNGSDAETFHALRLHGLRSAPEAFGSSYEEERELGIEEIRRRLDDRPNAVFGAFADGVLVGMAGFAMSTKVKQRHKGLLWGVFVDNDWRGHNLGKRLTETVIDYAHLHVDTLHATVMAANISARTLYLGLGFTVFGLEKDALRVDGQSYDDELLRLDLR</sequence>
<dbReference type="PROSITE" id="PS51186">
    <property type="entry name" value="GNAT"/>
    <property type="match status" value="1"/>
</dbReference>
<organism evidence="2 3">
    <name type="scientific">Phyllobacterium endophyticum</name>
    <dbReference type="NCBI Taxonomy" id="1149773"/>
    <lineage>
        <taxon>Bacteria</taxon>
        <taxon>Pseudomonadati</taxon>
        <taxon>Pseudomonadota</taxon>
        <taxon>Alphaproteobacteria</taxon>
        <taxon>Hyphomicrobiales</taxon>
        <taxon>Phyllobacteriaceae</taxon>
        <taxon>Phyllobacterium</taxon>
    </lineage>
</organism>
<protein>
    <submittedName>
        <fullName evidence="2">GNAT family N-acetyltransferase</fullName>
    </submittedName>
</protein>
<accession>A0A2P7ANK3</accession>
<dbReference type="EMBL" id="PGGN01000004">
    <property type="protein sequence ID" value="PSH55788.1"/>
    <property type="molecule type" value="Genomic_DNA"/>
</dbReference>
<dbReference type="SUPFAM" id="SSF55729">
    <property type="entry name" value="Acyl-CoA N-acyltransferases (Nat)"/>
    <property type="match status" value="1"/>
</dbReference>
<evidence type="ECO:0000259" key="1">
    <source>
        <dbReference type="PROSITE" id="PS51186"/>
    </source>
</evidence>
<feature type="domain" description="N-acetyltransferase" evidence="1">
    <location>
        <begin position="7"/>
        <end position="170"/>
    </location>
</feature>
<evidence type="ECO:0000313" key="3">
    <source>
        <dbReference type="Proteomes" id="UP000241158"/>
    </source>
</evidence>
<keyword evidence="3" id="KW-1185">Reference proteome</keyword>